<proteinExistence type="inferred from homology"/>
<evidence type="ECO:0000256" key="5">
    <source>
        <dbReference type="ARBA" id="ARBA00022989"/>
    </source>
</evidence>
<dbReference type="InterPro" id="IPR035906">
    <property type="entry name" value="MetI-like_sf"/>
</dbReference>
<dbReference type="PANTHER" id="PTHR43163:SF6">
    <property type="entry name" value="DIPEPTIDE TRANSPORT SYSTEM PERMEASE PROTEIN DPPB-RELATED"/>
    <property type="match status" value="1"/>
</dbReference>
<keyword evidence="5 7" id="KW-1133">Transmembrane helix</keyword>
<dbReference type="PANTHER" id="PTHR43163">
    <property type="entry name" value="DIPEPTIDE TRANSPORT SYSTEM PERMEASE PROTEIN DPPB-RELATED"/>
    <property type="match status" value="1"/>
</dbReference>
<evidence type="ECO:0000256" key="1">
    <source>
        <dbReference type="ARBA" id="ARBA00004651"/>
    </source>
</evidence>
<keyword evidence="10" id="KW-1185">Reference proteome</keyword>
<evidence type="ECO:0000256" key="6">
    <source>
        <dbReference type="ARBA" id="ARBA00023136"/>
    </source>
</evidence>
<dbReference type="InterPro" id="IPR000515">
    <property type="entry name" value="MetI-like"/>
</dbReference>
<reference evidence="9" key="1">
    <citation type="submission" date="2022-08" db="EMBL/GenBank/DDBJ databases">
        <authorList>
            <person name="Li F."/>
        </authorList>
    </citation>
    <scope>NUCLEOTIDE SEQUENCE</scope>
    <source>
        <strain evidence="9">MQZ15Z-1</strain>
    </source>
</reference>
<protein>
    <submittedName>
        <fullName evidence="9">ABC transporter permease</fullName>
    </submittedName>
</protein>
<accession>A0A9X2PBQ5</accession>
<keyword evidence="4 7" id="KW-0812">Transmembrane</keyword>
<feature type="transmembrane region" description="Helical" evidence="7">
    <location>
        <begin position="150"/>
        <end position="174"/>
    </location>
</feature>
<sequence length="316" mass="33248">MAAVTLSRAFPRLLARLLPVGLALARMAAQAVGIVVIVFLLARLIPGDAVDVKGLEGDLTAAQQSELRHQLGLDRPVAEQMAAWSWRALHGNFGDSIRFGRPVSGMLATAVPETLLFTGLSFAFGLLLAAGVAVGAVTTGNPVLRGLVNFFNVWSVALPTFCVGVVGILVFSIWLNWLPVFGSLVLPVIIIGIDSAGLIVKPLYEELAEAATSAHVRTARAKGLPGWRVTLRHLLPTAVPVTLALSGLVLTSLVAGTITMEVLFGLPGIGSLMLNAIHGRDYPVIQATIVVVAVALVAMNAATDLLHRLIDPRMSS</sequence>
<evidence type="ECO:0000256" key="3">
    <source>
        <dbReference type="ARBA" id="ARBA00022475"/>
    </source>
</evidence>
<dbReference type="Proteomes" id="UP001151088">
    <property type="component" value="Unassembled WGS sequence"/>
</dbReference>
<dbReference type="EMBL" id="JANTHZ010000004">
    <property type="protein sequence ID" value="MCS0495852.1"/>
    <property type="molecule type" value="Genomic_DNA"/>
</dbReference>
<evidence type="ECO:0000313" key="9">
    <source>
        <dbReference type="EMBL" id="MCS0495852.1"/>
    </source>
</evidence>
<evidence type="ECO:0000313" key="10">
    <source>
        <dbReference type="Proteomes" id="UP001151088"/>
    </source>
</evidence>
<name>A0A9X2PBQ5_9HYPH</name>
<dbReference type="GO" id="GO:0005886">
    <property type="term" value="C:plasma membrane"/>
    <property type="evidence" value="ECO:0007669"/>
    <property type="project" value="UniProtKB-SubCell"/>
</dbReference>
<feature type="transmembrane region" description="Helical" evidence="7">
    <location>
        <begin position="115"/>
        <end position="138"/>
    </location>
</feature>
<keyword evidence="6 7" id="KW-0472">Membrane</keyword>
<comment type="subcellular location">
    <subcellularLocation>
        <location evidence="1 7">Cell membrane</location>
        <topology evidence="1 7">Multi-pass membrane protein</topology>
    </subcellularLocation>
</comment>
<organism evidence="9 10">
    <name type="scientific">Ancylobacter mangrovi</name>
    <dbReference type="NCBI Taxonomy" id="2972472"/>
    <lineage>
        <taxon>Bacteria</taxon>
        <taxon>Pseudomonadati</taxon>
        <taxon>Pseudomonadota</taxon>
        <taxon>Alphaproteobacteria</taxon>
        <taxon>Hyphomicrobiales</taxon>
        <taxon>Xanthobacteraceae</taxon>
        <taxon>Ancylobacter</taxon>
    </lineage>
</organism>
<feature type="transmembrane region" description="Helical" evidence="7">
    <location>
        <begin position="238"/>
        <end position="264"/>
    </location>
</feature>
<dbReference type="RefSeq" id="WP_258733004.1">
    <property type="nucleotide sequence ID" value="NZ_JANTHZ010000004.1"/>
</dbReference>
<keyword evidence="3" id="KW-1003">Cell membrane</keyword>
<dbReference type="CDD" id="cd06261">
    <property type="entry name" value="TM_PBP2"/>
    <property type="match status" value="1"/>
</dbReference>
<evidence type="ECO:0000256" key="4">
    <source>
        <dbReference type="ARBA" id="ARBA00022692"/>
    </source>
</evidence>
<comment type="similarity">
    <text evidence="7">Belongs to the binding-protein-dependent transport system permease family.</text>
</comment>
<evidence type="ECO:0000259" key="8">
    <source>
        <dbReference type="PROSITE" id="PS50928"/>
    </source>
</evidence>
<dbReference type="GO" id="GO:0055085">
    <property type="term" value="P:transmembrane transport"/>
    <property type="evidence" value="ECO:0007669"/>
    <property type="project" value="InterPro"/>
</dbReference>
<comment type="caution">
    <text evidence="9">The sequence shown here is derived from an EMBL/GenBank/DDBJ whole genome shotgun (WGS) entry which is preliminary data.</text>
</comment>
<keyword evidence="2 7" id="KW-0813">Transport</keyword>
<dbReference type="Gene3D" id="1.10.3720.10">
    <property type="entry name" value="MetI-like"/>
    <property type="match status" value="1"/>
</dbReference>
<feature type="domain" description="ABC transmembrane type-1" evidence="8">
    <location>
        <begin position="111"/>
        <end position="303"/>
    </location>
</feature>
<dbReference type="PROSITE" id="PS50928">
    <property type="entry name" value="ABC_TM1"/>
    <property type="match status" value="1"/>
</dbReference>
<dbReference type="AlphaFoldDB" id="A0A9X2PBQ5"/>
<gene>
    <name evidence="9" type="ORF">NVS89_12130</name>
</gene>
<evidence type="ECO:0000256" key="7">
    <source>
        <dbReference type="RuleBase" id="RU363032"/>
    </source>
</evidence>
<feature type="transmembrane region" description="Helical" evidence="7">
    <location>
        <begin position="20"/>
        <end position="45"/>
    </location>
</feature>
<evidence type="ECO:0000256" key="2">
    <source>
        <dbReference type="ARBA" id="ARBA00022448"/>
    </source>
</evidence>
<dbReference type="Pfam" id="PF00528">
    <property type="entry name" value="BPD_transp_1"/>
    <property type="match status" value="1"/>
</dbReference>
<feature type="transmembrane region" description="Helical" evidence="7">
    <location>
        <begin position="284"/>
        <end position="306"/>
    </location>
</feature>
<dbReference type="SUPFAM" id="SSF161098">
    <property type="entry name" value="MetI-like"/>
    <property type="match status" value="1"/>
</dbReference>
<feature type="transmembrane region" description="Helical" evidence="7">
    <location>
        <begin position="180"/>
        <end position="200"/>
    </location>
</feature>